<keyword evidence="21" id="KW-1185">Reference proteome</keyword>
<evidence type="ECO:0000256" key="13">
    <source>
        <dbReference type="ARBA" id="ARBA00022989"/>
    </source>
</evidence>
<sequence>MSQQHRNHDVEAGGNRSGEDEDSSSSVFEITRTKHASVERLRRWRQAALVLNASRRFRYTLDLKKEEEKKKTLGKIRAHAQAIRAAFLFKESLPLENGIVPPKPTSAGEFSIGQEELASISRDHNFTALQQHGGVKGLGNLLKTSLEKGIPGNDDDLLKRKNAYGSNTYPKKKPRSFWRFLWEACQDLTLIILMVAAVASLALGIKTEGIKEGWYDGGSIAFAVLLVIVVTAISDYRQSLQFQNLNEEKRNIQIEVIRGGRRVEVSIYDLVVGDVIPLNIGDQVPADGVLIIGHSLSIDESSMTGESKIVRKDSKEPFLMSGCKVADGNGIMLVTSVGINTEWGLLMASISEDTGEETPLQVRLNGVATFIGVVGLSVAFLVLVVLLVRYFTGHTTNADGTPQFKAGTTKFGKAIDGAIKIVTIAVTIVVVAVPEGLPLAVTLTLAYSMRKMMADKALVRRLSACETMGSATTICSDKTGTLTLNQMAVVEAYACLKKVNSSDGKPDLSPMVSSLIIEGVAQNTTGNVYVPETGGDVEVTGSPTEKAILQWALKLGMNFEAARSQSSILHVFPFNSEKKRGGVAVKLPNSEVHIHWKGAAEIVLASCTRYIDANDQLAAMDNDKRMFFRKCIEDMAAGSLRCVAIAYLPYEENVPTDEQQLADWALPEDELVLLAIVGIKDPCRPGVGDAVRLCQKAGVKVRMVTGDNVQTAKAIALECGILSSDSELSEPTLIEGKAFRELSDRQREDVAEKISVMGRSSPNDKLLLVQALRRRGHVVAVTGDGTNDAPALHEADIGLAMGIQGTEVAKESSDIIILDDNFASVVKVVRWGRSVYANIQKFIQFQLTVNVAALIINVVAAISSGEVPLNAVQLLWVNLIMDTLGALALATEPPTDHLMDRRPVGRREPLITNIMWRNLLIQAIYQVTVLLILNFRGTSILNLKHDSSDHATKLKNTLIFNTFVLCQIFNEFNARKPDEFNIFKGITKNYLFMGIIAVTLVLQILIIEFLGKFTTTVRLNWKYWVISVVIAFISWPLAVIGKLIPVPETPLHKFFTRSPPFKFFTRIFCQQRQSAEVSQ</sequence>
<keyword evidence="7 17" id="KW-0547">Nucleotide-binding</keyword>
<evidence type="ECO:0000256" key="14">
    <source>
        <dbReference type="ARBA" id="ARBA00023065"/>
    </source>
</evidence>
<keyword evidence="14 17" id="KW-0406">Ion transport</keyword>
<dbReference type="EMBL" id="JBEDUW010000004">
    <property type="protein sequence ID" value="KAK9931471.1"/>
    <property type="molecule type" value="Genomic_DNA"/>
</dbReference>
<dbReference type="Pfam" id="PF00689">
    <property type="entry name" value="Cation_ATPase_C"/>
    <property type="match status" value="1"/>
</dbReference>
<keyword evidence="12" id="KW-1278">Translocase</keyword>
<dbReference type="FunFam" id="1.20.1110.10:FF:000097">
    <property type="entry name" value="Calcium-transporting ATPase 9 plasma membrane-type"/>
    <property type="match status" value="1"/>
</dbReference>
<dbReference type="NCBIfam" id="TIGR01494">
    <property type="entry name" value="ATPase_P-type"/>
    <property type="match status" value="2"/>
</dbReference>
<evidence type="ECO:0000256" key="10">
    <source>
        <dbReference type="ARBA" id="ARBA00022842"/>
    </source>
</evidence>
<dbReference type="GO" id="GO:0005524">
    <property type="term" value="F:ATP binding"/>
    <property type="evidence" value="ECO:0007669"/>
    <property type="project" value="UniProtKB-KW"/>
</dbReference>
<dbReference type="Pfam" id="PF00122">
    <property type="entry name" value="E1-E2_ATPase"/>
    <property type="match status" value="1"/>
</dbReference>
<comment type="function">
    <text evidence="17">Catalyzes the hydrolysis of ATP coupled with the transport of calcium.</text>
</comment>
<dbReference type="PROSITE" id="PS00154">
    <property type="entry name" value="ATPASE_E1_E2"/>
    <property type="match status" value="1"/>
</dbReference>
<dbReference type="SFLD" id="SFLDF00027">
    <property type="entry name" value="p-type_atpase"/>
    <property type="match status" value="1"/>
</dbReference>
<dbReference type="Gene3D" id="2.70.150.10">
    <property type="entry name" value="Calcium-transporting ATPase, cytoplasmic transduction domain A"/>
    <property type="match status" value="1"/>
</dbReference>
<evidence type="ECO:0000259" key="19">
    <source>
        <dbReference type="SMART" id="SM00831"/>
    </source>
</evidence>
<protein>
    <recommendedName>
        <fullName evidence="17">Calcium-transporting ATPase</fullName>
        <ecNumber evidence="17">7.2.2.10</ecNumber>
    </recommendedName>
</protein>
<feature type="transmembrane region" description="Helical" evidence="17">
    <location>
        <begin position="180"/>
        <end position="205"/>
    </location>
</feature>
<dbReference type="SFLD" id="SFLDG00002">
    <property type="entry name" value="C1.7:_P-type_atpase_like"/>
    <property type="match status" value="1"/>
</dbReference>
<feature type="transmembrane region" description="Helical" evidence="17">
    <location>
        <begin position="1023"/>
        <end position="1044"/>
    </location>
</feature>
<evidence type="ECO:0000256" key="8">
    <source>
        <dbReference type="ARBA" id="ARBA00022837"/>
    </source>
</evidence>
<dbReference type="CDD" id="cd02081">
    <property type="entry name" value="P-type_ATPase_Ca_PMCA-like"/>
    <property type="match status" value="1"/>
</dbReference>
<keyword evidence="9 17" id="KW-0067">ATP-binding</keyword>
<dbReference type="InterPro" id="IPR023214">
    <property type="entry name" value="HAD_sf"/>
</dbReference>
<comment type="caution">
    <text evidence="20">The sequence shown here is derived from an EMBL/GenBank/DDBJ whole genome shotgun (WGS) entry which is preliminary data.</text>
</comment>
<dbReference type="SMART" id="SM00831">
    <property type="entry name" value="Cation_ATPase_N"/>
    <property type="match status" value="1"/>
</dbReference>
<dbReference type="InterPro" id="IPR001757">
    <property type="entry name" value="P_typ_ATPase"/>
</dbReference>
<evidence type="ECO:0000256" key="5">
    <source>
        <dbReference type="ARBA" id="ARBA00022692"/>
    </source>
</evidence>
<evidence type="ECO:0000256" key="15">
    <source>
        <dbReference type="ARBA" id="ARBA00023136"/>
    </source>
</evidence>
<feature type="transmembrane region" description="Helical" evidence="17">
    <location>
        <begin position="217"/>
        <end position="236"/>
    </location>
</feature>
<name>A0AAW1X3G2_RUBAR</name>
<dbReference type="InterPro" id="IPR023299">
    <property type="entry name" value="ATPase_P-typ_cyto_dom_N"/>
</dbReference>
<dbReference type="Gene3D" id="3.40.50.1000">
    <property type="entry name" value="HAD superfamily/HAD-like"/>
    <property type="match status" value="1"/>
</dbReference>
<feature type="compositionally biased region" description="Basic and acidic residues" evidence="18">
    <location>
        <begin position="1"/>
        <end position="11"/>
    </location>
</feature>
<dbReference type="InterPro" id="IPR008250">
    <property type="entry name" value="ATPase_P-typ_transduc_dom_A_sf"/>
</dbReference>
<dbReference type="NCBIfam" id="TIGR01517">
    <property type="entry name" value="ATPase-IIB_Ca"/>
    <property type="match status" value="1"/>
</dbReference>
<dbReference type="PRINTS" id="PR00119">
    <property type="entry name" value="CATATPASE"/>
</dbReference>
<dbReference type="InterPro" id="IPR004014">
    <property type="entry name" value="ATPase_P-typ_cation-transptr_N"/>
</dbReference>
<reference evidence="20 21" key="1">
    <citation type="journal article" date="2023" name="G3 (Bethesda)">
        <title>A chromosome-length genome assembly and annotation of blackberry (Rubus argutus, cv. 'Hillquist').</title>
        <authorList>
            <person name="Bruna T."/>
            <person name="Aryal R."/>
            <person name="Dudchenko O."/>
            <person name="Sargent D.J."/>
            <person name="Mead D."/>
            <person name="Buti M."/>
            <person name="Cavallini A."/>
            <person name="Hytonen T."/>
            <person name="Andres J."/>
            <person name="Pham M."/>
            <person name="Weisz D."/>
            <person name="Mascagni F."/>
            <person name="Usai G."/>
            <person name="Natali L."/>
            <person name="Bassil N."/>
            <person name="Fernandez G.E."/>
            <person name="Lomsadze A."/>
            <person name="Armour M."/>
            <person name="Olukolu B."/>
            <person name="Poorten T."/>
            <person name="Britton C."/>
            <person name="Davik J."/>
            <person name="Ashrafi H."/>
            <person name="Aiden E.L."/>
            <person name="Borodovsky M."/>
            <person name="Worthington M."/>
        </authorList>
    </citation>
    <scope>NUCLEOTIDE SEQUENCE [LARGE SCALE GENOMIC DNA]</scope>
    <source>
        <strain evidence="20">PI 553951</strain>
    </source>
</reference>
<evidence type="ECO:0000256" key="2">
    <source>
        <dbReference type="ARBA" id="ARBA00006124"/>
    </source>
</evidence>
<evidence type="ECO:0000256" key="1">
    <source>
        <dbReference type="ARBA" id="ARBA00004127"/>
    </source>
</evidence>
<comment type="subcellular location">
    <subcellularLocation>
        <location evidence="1">Endomembrane system</location>
        <topology evidence="1">Multi-pass membrane protein</topology>
    </subcellularLocation>
    <subcellularLocation>
        <location evidence="17">Membrane</location>
        <topology evidence="17">Multi-pass membrane protein</topology>
    </subcellularLocation>
</comment>
<dbReference type="InterPro" id="IPR059000">
    <property type="entry name" value="ATPase_P-type_domA"/>
</dbReference>
<dbReference type="InterPro" id="IPR006408">
    <property type="entry name" value="P-type_ATPase_IIB"/>
</dbReference>
<dbReference type="FunFam" id="2.70.150.10:FF:000006">
    <property type="entry name" value="Calcium-transporting ATPase"/>
    <property type="match status" value="1"/>
</dbReference>
<evidence type="ECO:0000256" key="16">
    <source>
        <dbReference type="ARBA" id="ARBA00048694"/>
    </source>
</evidence>
<dbReference type="GO" id="GO:0046872">
    <property type="term" value="F:metal ion binding"/>
    <property type="evidence" value="ECO:0007669"/>
    <property type="project" value="UniProtKB-KW"/>
</dbReference>
<dbReference type="Pfam" id="PF12515">
    <property type="entry name" value="CaATP_NAI"/>
    <property type="match status" value="1"/>
</dbReference>
<dbReference type="Gene3D" id="1.20.5.170">
    <property type="match status" value="1"/>
</dbReference>
<dbReference type="SUPFAM" id="SSF56784">
    <property type="entry name" value="HAD-like"/>
    <property type="match status" value="1"/>
</dbReference>
<dbReference type="FunFam" id="1.20.1110.10:FF:000039">
    <property type="entry name" value="Calcium-transporting ATPase"/>
    <property type="match status" value="1"/>
</dbReference>
<feature type="region of interest" description="Disordered" evidence="18">
    <location>
        <begin position="1"/>
        <end position="28"/>
    </location>
</feature>
<evidence type="ECO:0000256" key="11">
    <source>
        <dbReference type="ARBA" id="ARBA00022860"/>
    </source>
</evidence>
<dbReference type="Gene3D" id="1.20.1110.10">
    <property type="entry name" value="Calcium-transporting ATPase, transmembrane domain"/>
    <property type="match status" value="1"/>
</dbReference>
<dbReference type="InterPro" id="IPR023298">
    <property type="entry name" value="ATPase_P-typ_TM_dom_sf"/>
</dbReference>
<feature type="transmembrane region" description="Helical" evidence="17">
    <location>
        <begin position="421"/>
        <end position="447"/>
    </location>
</feature>
<dbReference type="SFLD" id="SFLDS00003">
    <property type="entry name" value="Haloacid_Dehalogenase"/>
    <property type="match status" value="1"/>
</dbReference>
<keyword evidence="15 17" id="KW-0472">Membrane</keyword>
<evidence type="ECO:0000256" key="7">
    <source>
        <dbReference type="ARBA" id="ARBA00022741"/>
    </source>
</evidence>
<dbReference type="FunFam" id="1.20.1110.10:FF:000036">
    <property type="entry name" value="Calcium-transporting ATPase"/>
    <property type="match status" value="1"/>
</dbReference>
<comment type="catalytic activity">
    <reaction evidence="16 17">
        <text>Ca(2+)(in) + ATP + H2O = Ca(2+)(out) + ADP + phosphate + H(+)</text>
        <dbReference type="Rhea" id="RHEA:18105"/>
        <dbReference type="ChEBI" id="CHEBI:15377"/>
        <dbReference type="ChEBI" id="CHEBI:15378"/>
        <dbReference type="ChEBI" id="CHEBI:29108"/>
        <dbReference type="ChEBI" id="CHEBI:30616"/>
        <dbReference type="ChEBI" id="CHEBI:43474"/>
        <dbReference type="ChEBI" id="CHEBI:456216"/>
        <dbReference type="EC" id="7.2.2.10"/>
    </reaction>
</comment>
<evidence type="ECO:0000256" key="6">
    <source>
        <dbReference type="ARBA" id="ARBA00022723"/>
    </source>
</evidence>
<dbReference type="GO" id="GO:0016887">
    <property type="term" value="F:ATP hydrolysis activity"/>
    <property type="evidence" value="ECO:0007669"/>
    <property type="project" value="InterPro"/>
</dbReference>
<keyword evidence="3 17" id="KW-0813">Transport</keyword>
<dbReference type="InterPro" id="IPR024750">
    <property type="entry name" value="Ca_ATPase_N_dom"/>
</dbReference>
<keyword evidence="4 17" id="KW-0109">Calcium transport</keyword>
<dbReference type="EC" id="7.2.2.10" evidence="17"/>
<dbReference type="Gene3D" id="3.40.1110.10">
    <property type="entry name" value="Calcium-transporting ATPase, cytoplasmic domain N"/>
    <property type="match status" value="1"/>
</dbReference>
<evidence type="ECO:0000313" key="21">
    <source>
        <dbReference type="Proteomes" id="UP001457282"/>
    </source>
</evidence>
<evidence type="ECO:0000256" key="17">
    <source>
        <dbReference type="RuleBase" id="RU361146"/>
    </source>
</evidence>
<dbReference type="GO" id="GO:0012505">
    <property type="term" value="C:endomembrane system"/>
    <property type="evidence" value="ECO:0007669"/>
    <property type="project" value="UniProtKB-SubCell"/>
</dbReference>
<evidence type="ECO:0000256" key="18">
    <source>
        <dbReference type="SAM" id="MobiDB-lite"/>
    </source>
</evidence>
<dbReference type="InterPro" id="IPR044492">
    <property type="entry name" value="P_typ_ATPase_HD_dom"/>
</dbReference>
<dbReference type="SUPFAM" id="SSF81653">
    <property type="entry name" value="Calcium ATPase, transduction domain A"/>
    <property type="match status" value="1"/>
</dbReference>
<dbReference type="GO" id="GO:0005516">
    <property type="term" value="F:calmodulin binding"/>
    <property type="evidence" value="ECO:0007669"/>
    <property type="project" value="UniProtKB-KW"/>
</dbReference>
<accession>A0AAW1X3G2</accession>
<dbReference type="FunFam" id="3.40.1110.10:FF:000013">
    <property type="entry name" value="Calcium-transporting ATPase"/>
    <property type="match status" value="1"/>
</dbReference>
<proteinExistence type="inferred from homology"/>
<dbReference type="InterPro" id="IPR036412">
    <property type="entry name" value="HAD-like_sf"/>
</dbReference>
<comment type="similarity">
    <text evidence="2 17">Belongs to the cation transport ATPase (P-type) (TC 3.A.3) family. Type IIB subfamily.</text>
</comment>
<dbReference type="FunFam" id="3.40.50.1000:FF:000011">
    <property type="entry name" value="Calcium-transporting ATPase"/>
    <property type="match status" value="1"/>
</dbReference>
<keyword evidence="11" id="KW-0112">Calmodulin-binding</keyword>
<keyword evidence="8 17" id="KW-0106">Calcium</keyword>
<evidence type="ECO:0000256" key="9">
    <source>
        <dbReference type="ARBA" id="ARBA00022840"/>
    </source>
</evidence>
<gene>
    <name evidence="20" type="ORF">M0R45_018745</name>
</gene>
<keyword evidence="5 17" id="KW-0812">Transmembrane</keyword>
<evidence type="ECO:0000256" key="12">
    <source>
        <dbReference type="ARBA" id="ARBA00022967"/>
    </source>
</evidence>
<evidence type="ECO:0000256" key="4">
    <source>
        <dbReference type="ARBA" id="ARBA00022568"/>
    </source>
</evidence>
<feature type="transmembrane region" description="Helical" evidence="17">
    <location>
        <begin position="367"/>
        <end position="391"/>
    </location>
</feature>
<dbReference type="PANTHER" id="PTHR24093:SF369">
    <property type="entry name" value="CALCIUM-TRANSPORTING ATPASE"/>
    <property type="match status" value="1"/>
</dbReference>
<dbReference type="Pfam" id="PF13246">
    <property type="entry name" value="Cation_ATPase"/>
    <property type="match status" value="1"/>
</dbReference>
<keyword evidence="13 17" id="KW-1133">Transmembrane helix</keyword>
<dbReference type="GO" id="GO:0005388">
    <property type="term" value="F:P-type calcium transporter activity"/>
    <property type="evidence" value="ECO:0007669"/>
    <property type="project" value="UniProtKB-EC"/>
</dbReference>
<dbReference type="InterPro" id="IPR006068">
    <property type="entry name" value="ATPase_P-typ_cation-transptr_C"/>
</dbReference>
<dbReference type="SUPFAM" id="SSF81660">
    <property type="entry name" value="Metal cation-transporting ATPase, ATP-binding domain N"/>
    <property type="match status" value="1"/>
</dbReference>
<feature type="transmembrane region" description="Helical" evidence="17">
    <location>
        <begin position="990"/>
        <end position="1011"/>
    </location>
</feature>
<keyword evidence="6" id="KW-0479">Metal-binding</keyword>
<dbReference type="GO" id="GO:0005886">
    <property type="term" value="C:plasma membrane"/>
    <property type="evidence" value="ECO:0007669"/>
    <property type="project" value="UniProtKB-ARBA"/>
</dbReference>
<comment type="caution">
    <text evidence="17">Lacks conserved residue(s) required for the propagation of feature annotation.</text>
</comment>
<dbReference type="InterPro" id="IPR018303">
    <property type="entry name" value="ATPase_P-typ_P_site"/>
</dbReference>
<dbReference type="FunFam" id="1.20.5.170:FF:000029">
    <property type="entry name" value="Calcium-transporting ATPase"/>
    <property type="match status" value="1"/>
</dbReference>
<keyword evidence="10" id="KW-0460">Magnesium</keyword>
<feature type="domain" description="Cation-transporting P-type ATPase N-terminal" evidence="19">
    <location>
        <begin position="131"/>
        <end position="205"/>
    </location>
</feature>
<dbReference type="Pfam" id="PF00690">
    <property type="entry name" value="Cation_ATPase_N"/>
    <property type="match status" value="1"/>
</dbReference>
<evidence type="ECO:0000256" key="3">
    <source>
        <dbReference type="ARBA" id="ARBA00022448"/>
    </source>
</evidence>
<organism evidence="20 21">
    <name type="scientific">Rubus argutus</name>
    <name type="common">Southern blackberry</name>
    <dbReference type="NCBI Taxonomy" id="59490"/>
    <lineage>
        <taxon>Eukaryota</taxon>
        <taxon>Viridiplantae</taxon>
        <taxon>Streptophyta</taxon>
        <taxon>Embryophyta</taxon>
        <taxon>Tracheophyta</taxon>
        <taxon>Spermatophyta</taxon>
        <taxon>Magnoliopsida</taxon>
        <taxon>eudicotyledons</taxon>
        <taxon>Gunneridae</taxon>
        <taxon>Pentapetalae</taxon>
        <taxon>rosids</taxon>
        <taxon>fabids</taxon>
        <taxon>Rosales</taxon>
        <taxon>Rosaceae</taxon>
        <taxon>Rosoideae</taxon>
        <taxon>Rosoideae incertae sedis</taxon>
        <taxon>Rubus</taxon>
    </lineage>
</organism>
<evidence type="ECO:0000313" key="20">
    <source>
        <dbReference type="EMBL" id="KAK9931471.1"/>
    </source>
</evidence>
<dbReference type="SUPFAM" id="SSF81665">
    <property type="entry name" value="Calcium ATPase, transmembrane domain M"/>
    <property type="match status" value="1"/>
</dbReference>
<dbReference type="Proteomes" id="UP001457282">
    <property type="component" value="Unassembled WGS sequence"/>
</dbReference>
<dbReference type="PRINTS" id="PR00120">
    <property type="entry name" value="HATPASE"/>
</dbReference>
<dbReference type="AlphaFoldDB" id="A0AAW1X3G2"/>
<dbReference type="PANTHER" id="PTHR24093">
    <property type="entry name" value="CATION TRANSPORTING ATPASE"/>
    <property type="match status" value="1"/>
</dbReference>